<dbReference type="EMBL" id="CP127363">
    <property type="protein sequence ID" value="WIY50833.1"/>
    <property type="molecule type" value="Genomic_DNA"/>
</dbReference>
<evidence type="ECO:0000256" key="1">
    <source>
        <dbReference type="SAM" id="MobiDB-lite"/>
    </source>
</evidence>
<reference evidence="2 3" key="1">
    <citation type="submission" date="2023-06" db="EMBL/GenBank/DDBJ databases">
        <authorList>
            <person name="Ham H."/>
            <person name="Park D.S."/>
        </authorList>
    </citation>
    <scope>NUCLEOTIDE SEQUENCE [LARGE SCALE GENOMIC DNA]</scope>
    <source>
        <strain evidence="2 3">KACC 17005</strain>
    </source>
</reference>
<organism evidence="2 3">
    <name type="scientific">Paracidovorax citrulli</name>
    <name type="common">Acidovorax citrulli</name>
    <dbReference type="NCBI Taxonomy" id="80869"/>
    <lineage>
        <taxon>Bacteria</taxon>
        <taxon>Pseudomonadati</taxon>
        <taxon>Pseudomonadota</taxon>
        <taxon>Betaproteobacteria</taxon>
        <taxon>Burkholderiales</taxon>
        <taxon>Comamonadaceae</taxon>
        <taxon>Paracidovorax</taxon>
    </lineage>
</organism>
<dbReference type="RefSeq" id="WP_011795483.1">
    <property type="nucleotide sequence ID" value="NZ_CP023687.1"/>
</dbReference>
<keyword evidence="3" id="KW-1185">Reference proteome</keyword>
<evidence type="ECO:0000313" key="3">
    <source>
        <dbReference type="Proteomes" id="UP001242732"/>
    </source>
</evidence>
<gene>
    <name evidence="2" type="ORF">QRO08_09810</name>
</gene>
<sequence>MPQLYLNNFTTQFIASVKAAPATANPAGELDYGVLRVSDGAAGTLINPPGGSWYVLTAFKRAGTVESDYEILRVTGVDNSVVGECRLTVLRGQEGTTPRAYVAGDLVELRLTAGGISQYAQTTDPRMSDPRTPTGAAGGVLSGNYPNPGFAQPMATVAQMEGRVEKVAGKGLSTNDYTTADLAKLAGIAEQATKNAPDSQLRDRSTHTGTQPMATVMGLPETLATKVDVVAGKGLSAEDFSTAEKVKLAGVQPGAQVNAVLSVAGRSGNVVLLPGDVGLGSVDNTADAAKPVSVLQAAAIAARLNRTGDQMTGDLALKTLNGSHLAGTRNRLINGRCNVAQRGTSFPGASISTGNYPVDRLAFTGSYTPAVATVEQATDGPALDPGLRRCARLTVTTADPAMEGGDSAGLQQIIEGYNIADLFGVTFTVSFWVRSSRVGVHCLALFNGGFDKSFVAEYSVQNANTWEFKSVTLVGGLPAAGGWNTSWGPGLYVRWCVGVGPTYHTQPGAWRDGLYLGTSSQVNCLDTAGNVFALTGFRLESGAVATPFEHRQIGDEMDDCLRYFEQLNNANANVYAMGMVPNNSQVWALLEYDTKRVAPSLSFPGSVANFQFQIGSGTPSCTDRPYANSAGTKRAHIVLTSTSAGLAGDSKACLCVLAGDARININAEF</sequence>
<accession>A0ABY9AVG2</accession>
<proteinExistence type="predicted"/>
<evidence type="ECO:0008006" key="4">
    <source>
        <dbReference type="Google" id="ProtNLM"/>
    </source>
</evidence>
<dbReference type="Proteomes" id="UP001242732">
    <property type="component" value="Chromosome"/>
</dbReference>
<name>A0ABY9AVG2_PARCI</name>
<feature type="region of interest" description="Disordered" evidence="1">
    <location>
        <begin position="193"/>
        <end position="213"/>
    </location>
</feature>
<evidence type="ECO:0000313" key="2">
    <source>
        <dbReference type="EMBL" id="WIY50833.1"/>
    </source>
</evidence>
<protein>
    <recommendedName>
        <fullName evidence="4">Tail fiber protein</fullName>
    </recommendedName>
</protein>